<dbReference type="Proteomes" id="UP000113968">
    <property type="component" value="Segment"/>
</dbReference>
<keyword evidence="3" id="KW-0231">Viral genome packaging</keyword>
<dbReference type="KEGG" id="vg:11464125"/>
<protein>
    <submittedName>
        <fullName evidence="4">DNA packaging protein UL33</fullName>
    </submittedName>
</protein>
<keyword evidence="1" id="KW-1048">Host nucleus</keyword>
<accession>G8XUC7</accession>
<sequence length="97" mass="10949">MSEEENGEQEPQEAEEPYVKFEPMLPKLYELLLPSLDARLNFVNAGQKHAAFFKYVYGQRATCSHAEILCSKTKLLTAIVAKLMDINGILEEKDESG</sequence>
<evidence type="ECO:0000256" key="2">
    <source>
        <dbReference type="ARBA" id="ARBA00022612"/>
    </source>
</evidence>
<evidence type="ECO:0000313" key="5">
    <source>
        <dbReference type="Proteomes" id="UP000113968"/>
    </source>
</evidence>
<dbReference type="GO" id="GO:0019073">
    <property type="term" value="P:viral DNA genome packaging"/>
    <property type="evidence" value="ECO:0007669"/>
    <property type="project" value="InterPro"/>
</dbReference>
<keyword evidence="5" id="KW-1185">Reference proteome</keyword>
<evidence type="ECO:0000313" key="4">
    <source>
        <dbReference type="EMBL" id="AEV80757.1"/>
    </source>
</evidence>
<name>G8XUC7_9BETA</name>
<keyword evidence="2" id="KW-1188">Viral release from host cell</keyword>
<dbReference type="InterPro" id="IPR005208">
    <property type="entry name" value="Herpes_TT2"/>
</dbReference>
<evidence type="ECO:0000256" key="3">
    <source>
        <dbReference type="ARBA" id="ARBA00023219"/>
    </source>
</evidence>
<dbReference type="OrthoDB" id="25354at10239"/>
<dbReference type="HAMAP" id="MF_04015">
    <property type="entry name" value="HSV_TRM2"/>
    <property type="match status" value="1"/>
</dbReference>
<gene>
    <name evidence="4" type="primary">UL51</name>
</gene>
<dbReference type="Pfam" id="PF03581">
    <property type="entry name" value="Herpes_UL33"/>
    <property type="match status" value="1"/>
</dbReference>
<dbReference type="RefSeq" id="YP_004940078.1">
    <property type="nucleotide sequence ID" value="NC_016447.1"/>
</dbReference>
<evidence type="ECO:0000256" key="1">
    <source>
        <dbReference type="ARBA" id="ARBA00022562"/>
    </source>
</evidence>
<dbReference type="EMBL" id="FJ483970">
    <property type="protein sequence ID" value="AEV80757.1"/>
    <property type="molecule type" value="Genomic_DNA"/>
</dbReference>
<dbReference type="GeneID" id="11464125"/>
<reference evidence="4" key="1">
    <citation type="submission" date="2011-12" db="EMBL/GenBank/DDBJ databases">
        <title>Comparative genomics of primate cytomegaloviruses.</title>
        <authorList>
            <person name="Davison A.J."/>
            <person name="Holton M."/>
            <person name="Dolan A."/>
            <person name="Dargan D.J."/>
            <person name="Gatherer D."/>
            <person name="Hayward G.S."/>
        </authorList>
    </citation>
    <scope>NUCLEOTIDE SEQUENCE [LARGE SCALE GENOMIC DNA]</scope>
    <source>
        <strain evidence="4">S34E</strain>
    </source>
</reference>
<proteinExistence type="inferred from homology"/>
<organism evidence="4 5">
    <name type="scientific">Aotine betaherpesvirus 1</name>
    <dbReference type="NCBI Taxonomy" id="50290"/>
    <lineage>
        <taxon>Viruses</taxon>
        <taxon>Duplodnaviria</taxon>
        <taxon>Heunggongvirae</taxon>
        <taxon>Peploviricota</taxon>
        <taxon>Herviviricetes</taxon>
        <taxon>Herpesvirales</taxon>
        <taxon>Orthoherpesviridae</taxon>
        <taxon>Betaherpesvirinae</taxon>
        <taxon>Cytomegalovirus</taxon>
        <taxon>Cytomegalovirus aotinebeta1</taxon>
    </lineage>
</organism>